<sequence length="22" mass="2498">MTKTSQEMETTTICSDYTAVQE</sequence>
<proteinExistence type="predicted"/>
<dbReference type="EMBL" id="GBRH01280838">
    <property type="protein sequence ID" value="JAD17057.1"/>
    <property type="molecule type" value="Transcribed_RNA"/>
</dbReference>
<accession>A0A0A8XZD1</accession>
<reference evidence="2" key="1">
    <citation type="submission" date="2014-09" db="EMBL/GenBank/DDBJ databases">
        <authorList>
            <person name="Magalhaes I.L.F."/>
            <person name="Oliveira U."/>
            <person name="Santos F.R."/>
            <person name="Vidigal T.H.D.A."/>
            <person name="Brescovit A.D."/>
            <person name="Santos A.J."/>
        </authorList>
    </citation>
    <scope>NUCLEOTIDE SEQUENCE</scope>
    <source>
        <tissue evidence="2">Shoot tissue taken approximately 20 cm above the soil surface</tissue>
    </source>
</reference>
<organism evidence="2">
    <name type="scientific">Arundo donax</name>
    <name type="common">Giant reed</name>
    <name type="synonym">Donax arundinaceus</name>
    <dbReference type="NCBI Taxonomy" id="35708"/>
    <lineage>
        <taxon>Eukaryota</taxon>
        <taxon>Viridiplantae</taxon>
        <taxon>Streptophyta</taxon>
        <taxon>Embryophyta</taxon>
        <taxon>Tracheophyta</taxon>
        <taxon>Spermatophyta</taxon>
        <taxon>Magnoliopsida</taxon>
        <taxon>Liliopsida</taxon>
        <taxon>Poales</taxon>
        <taxon>Poaceae</taxon>
        <taxon>PACMAD clade</taxon>
        <taxon>Arundinoideae</taxon>
        <taxon>Arundineae</taxon>
        <taxon>Arundo</taxon>
    </lineage>
</organism>
<protein>
    <submittedName>
        <fullName evidence="2">Uncharacterized protein</fullName>
    </submittedName>
</protein>
<evidence type="ECO:0000256" key="1">
    <source>
        <dbReference type="SAM" id="MobiDB-lite"/>
    </source>
</evidence>
<reference evidence="2" key="2">
    <citation type="journal article" date="2015" name="Data Brief">
        <title>Shoot transcriptome of the giant reed, Arundo donax.</title>
        <authorList>
            <person name="Barrero R.A."/>
            <person name="Guerrero F.D."/>
            <person name="Moolhuijzen P."/>
            <person name="Goolsby J.A."/>
            <person name="Tidwell J."/>
            <person name="Bellgard S.E."/>
            <person name="Bellgard M.I."/>
        </authorList>
    </citation>
    <scope>NUCLEOTIDE SEQUENCE</scope>
    <source>
        <tissue evidence="2">Shoot tissue taken approximately 20 cm above the soil surface</tissue>
    </source>
</reference>
<evidence type="ECO:0000313" key="2">
    <source>
        <dbReference type="EMBL" id="JAD17057.1"/>
    </source>
</evidence>
<name>A0A0A8XZD1_ARUDO</name>
<dbReference type="AlphaFoldDB" id="A0A0A8XZD1"/>
<feature type="region of interest" description="Disordered" evidence="1">
    <location>
        <begin position="1"/>
        <end position="22"/>
    </location>
</feature>